<dbReference type="InterPro" id="IPR023374">
    <property type="entry name" value="AttH-like_dom_sf"/>
</dbReference>
<dbReference type="EMBL" id="AMGV01000019">
    <property type="protein sequence ID" value="KEF52118.1"/>
    <property type="molecule type" value="Genomic_DNA"/>
</dbReference>
<dbReference type="InterPro" id="IPR053112">
    <property type="entry name" value="Fungal_Dehydratase/Hydratase"/>
</dbReference>
<evidence type="ECO:0000313" key="2">
    <source>
        <dbReference type="Proteomes" id="UP000027920"/>
    </source>
</evidence>
<dbReference type="PANTHER" id="PTHR40617">
    <property type="entry name" value="TERPENE CYCLASE ASQC"/>
    <property type="match status" value="1"/>
</dbReference>
<sequence>MVLSHLVELSETQTIYRSSIQDVTNTSYHRHFIELVEDPDVFSGSQDGAFNVSADGFYFGSTTSDNSISQLRTVSTSPDVSFDLTFDLSASILFNGGLGGLFQWGGSQTAEWAMTSGYTSGSIIRDGQSIEFDPERSFTWYDRQWLYGDASALNWTWFQLHTDSSRDGPGEKYSIWIYGGDVDQHQFATFHSSKRVDTVLAVKSFEPFGEPWQSSVTNNTYEQHWKLILQDDTMLTIDSIHGDQEIFSGTAGAYEGFVEFHGFDSLNRTIEGFGLVEITPV</sequence>
<reference evidence="1 2" key="1">
    <citation type="submission" date="2013-03" db="EMBL/GenBank/DDBJ databases">
        <title>The Genome Sequence of Exophiala aquamarina CBS 119918.</title>
        <authorList>
            <consortium name="The Broad Institute Genomics Platform"/>
            <person name="Cuomo C."/>
            <person name="de Hoog S."/>
            <person name="Gorbushina A."/>
            <person name="Walker B."/>
            <person name="Young S.K."/>
            <person name="Zeng Q."/>
            <person name="Gargeya S."/>
            <person name="Fitzgerald M."/>
            <person name="Haas B."/>
            <person name="Abouelleil A."/>
            <person name="Allen A.W."/>
            <person name="Alvarado L."/>
            <person name="Arachchi H.M."/>
            <person name="Berlin A.M."/>
            <person name="Chapman S.B."/>
            <person name="Gainer-Dewar J."/>
            <person name="Goldberg J."/>
            <person name="Griggs A."/>
            <person name="Gujja S."/>
            <person name="Hansen M."/>
            <person name="Howarth C."/>
            <person name="Imamovic A."/>
            <person name="Ireland A."/>
            <person name="Larimer J."/>
            <person name="McCowan C."/>
            <person name="Murphy C."/>
            <person name="Pearson M."/>
            <person name="Poon T.W."/>
            <person name="Priest M."/>
            <person name="Roberts A."/>
            <person name="Saif S."/>
            <person name="Shea T."/>
            <person name="Sisk P."/>
            <person name="Sykes S."/>
            <person name="Wortman J."/>
            <person name="Nusbaum C."/>
            <person name="Birren B."/>
        </authorList>
    </citation>
    <scope>NUCLEOTIDE SEQUENCE [LARGE SCALE GENOMIC DNA]</scope>
    <source>
        <strain evidence="1 2">CBS 119918</strain>
    </source>
</reference>
<dbReference type="AlphaFoldDB" id="A0A072NYL6"/>
<keyword evidence="2" id="KW-1185">Reference proteome</keyword>
<evidence type="ECO:0000313" key="1">
    <source>
        <dbReference type="EMBL" id="KEF52118.1"/>
    </source>
</evidence>
<dbReference type="Pfam" id="PF17186">
    <property type="entry name" value="Lipocalin_9"/>
    <property type="match status" value="1"/>
</dbReference>
<comment type="caution">
    <text evidence="1">The sequence shown here is derived from an EMBL/GenBank/DDBJ whole genome shotgun (WGS) entry which is preliminary data.</text>
</comment>
<accession>A0A072NYL6</accession>
<dbReference type="HOGENOM" id="CLU_046730_0_0_1"/>
<dbReference type="PANTHER" id="PTHR40617:SF1">
    <property type="entry name" value="ATTH DOMAIN-CONTAINING PROTEIN-RELATED"/>
    <property type="match status" value="1"/>
</dbReference>
<dbReference type="VEuPathDB" id="FungiDB:A1O9_11744"/>
<dbReference type="RefSeq" id="XP_013254708.1">
    <property type="nucleotide sequence ID" value="XM_013399254.1"/>
</dbReference>
<dbReference type="STRING" id="1182545.A0A072NYL6"/>
<dbReference type="Gene3D" id="2.40.370.10">
    <property type="entry name" value="AttH-like domain"/>
    <property type="match status" value="1"/>
</dbReference>
<name>A0A072NYL6_9EURO</name>
<protein>
    <submittedName>
        <fullName evidence="1">Hydroxyneurosporene synthase (CrtC)</fullName>
    </submittedName>
</protein>
<dbReference type="Proteomes" id="UP000027920">
    <property type="component" value="Unassembled WGS sequence"/>
</dbReference>
<proteinExistence type="predicted"/>
<dbReference type="OrthoDB" id="5295747at2759"/>
<dbReference type="GeneID" id="25286641"/>
<dbReference type="SUPFAM" id="SSF159245">
    <property type="entry name" value="AttH-like"/>
    <property type="match status" value="1"/>
</dbReference>
<gene>
    <name evidence="1" type="ORF">A1O9_11744</name>
</gene>
<organism evidence="1 2">
    <name type="scientific">Exophiala aquamarina CBS 119918</name>
    <dbReference type="NCBI Taxonomy" id="1182545"/>
    <lineage>
        <taxon>Eukaryota</taxon>
        <taxon>Fungi</taxon>
        <taxon>Dikarya</taxon>
        <taxon>Ascomycota</taxon>
        <taxon>Pezizomycotina</taxon>
        <taxon>Eurotiomycetes</taxon>
        <taxon>Chaetothyriomycetidae</taxon>
        <taxon>Chaetothyriales</taxon>
        <taxon>Herpotrichiellaceae</taxon>
        <taxon>Exophiala</taxon>
    </lineage>
</organism>